<reference evidence="1 2" key="1">
    <citation type="submission" date="2018-12" db="EMBL/GenBank/DDBJ databases">
        <title>Persistence of Moraxella catarrhalis in Chronic Obstructive Pulmonary Disease and Regulation of the Hag/MID Adhesin.</title>
        <authorList>
            <person name="Murphy T."/>
            <person name="Zhao X."/>
            <person name="Vyas G."/>
            <person name="Aluvathingal J."/>
            <person name="Nadendla S."/>
            <person name="Tallon L."/>
            <person name="Tettelin H."/>
        </authorList>
    </citation>
    <scope>NUCLEOTIDE SEQUENCE [LARGE SCALE GENOMIC DNA]</scope>
    <source>
        <strain evidence="1 2">173P27B1</strain>
    </source>
</reference>
<evidence type="ECO:0000313" key="2">
    <source>
        <dbReference type="Proteomes" id="UP000268436"/>
    </source>
</evidence>
<accession>A0ABY0BLP5</accession>
<name>A0ABY0BLP5_MORCA</name>
<organism evidence="1 2">
    <name type="scientific">Moraxella catarrhalis</name>
    <name type="common">Branhamella catarrhalis</name>
    <dbReference type="NCBI Taxonomy" id="480"/>
    <lineage>
        <taxon>Bacteria</taxon>
        <taxon>Pseudomonadati</taxon>
        <taxon>Pseudomonadota</taxon>
        <taxon>Gammaproteobacteria</taxon>
        <taxon>Moraxellales</taxon>
        <taxon>Moraxellaceae</taxon>
        <taxon>Moraxella</taxon>
    </lineage>
</organism>
<gene>
    <name evidence="1" type="ORF">EJK54_1926</name>
</gene>
<evidence type="ECO:0000313" key="1">
    <source>
        <dbReference type="EMBL" id="RUO17430.1"/>
    </source>
</evidence>
<evidence type="ECO:0008006" key="3">
    <source>
        <dbReference type="Google" id="ProtNLM"/>
    </source>
</evidence>
<protein>
    <recommendedName>
        <fullName evidence="3">Phage protein, HK97 gp10 family</fullName>
    </recommendedName>
</protein>
<dbReference type="Proteomes" id="UP000268436">
    <property type="component" value="Unassembled WGS sequence"/>
</dbReference>
<dbReference type="InterPro" id="IPR010064">
    <property type="entry name" value="HK97-gp10_tail"/>
</dbReference>
<comment type="caution">
    <text evidence="1">The sequence shown here is derived from an EMBL/GenBank/DDBJ whole genome shotgun (WGS) entry which is preliminary data.</text>
</comment>
<sequence>MSVKIEGLKELDEQLGKIDKEFRGKSLYESLNFASQPMLNAARRGARVAEKRYRRYMSHGQGEATYVKTKNGKWRAGKSKRAKRGEGKFEWQEPGLLKKSVRRRRLNKKSKNKHRASVGIYMHKGTGKTHGSAYYWRFIEYGTKKMPATPFIRPAYHNHEAEAVDRFKSRLAKSIKKHGG</sequence>
<dbReference type="NCBIfam" id="TIGR01725">
    <property type="entry name" value="phge_HK97_gp10"/>
    <property type="match status" value="1"/>
</dbReference>
<proteinExistence type="predicted"/>
<dbReference type="EMBL" id="RYER01000004">
    <property type="protein sequence ID" value="RUO17430.1"/>
    <property type="molecule type" value="Genomic_DNA"/>
</dbReference>
<keyword evidence="2" id="KW-1185">Reference proteome</keyword>